<evidence type="ECO:0000256" key="1">
    <source>
        <dbReference type="ARBA" id="ARBA00022679"/>
    </source>
</evidence>
<comment type="caution">
    <text evidence="5">The sequence shown here is derived from an EMBL/GenBank/DDBJ whole genome shotgun (WGS) entry which is preliminary data.</text>
</comment>
<name>A0ABN1TAA1_9ACTN</name>
<accession>A0ABN1TAA1</accession>
<evidence type="ECO:0000313" key="5">
    <source>
        <dbReference type="EMBL" id="GAA1069837.1"/>
    </source>
</evidence>
<dbReference type="PANTHER" id="PTHR43792">
    <property type="entry name" value="GNAT FAMILY, PUTATIVE (AFU_ORTHOLOGUE AFUA_3G00765)-RELATED-RELATED"/>
    <property type="match status" value="1"/>
</dbReference>
<gene>
    <name evidence="5" type="ORF">GCM10009663_03780</name>
</gene>
<dbReference type="PANTHER" id="PTHR43792:SF8">
    <property type="entry name" value="[RIBOSOMAL PROTEIN US5]-ALANINE N-ACETYLTRANSFERASE"/>
    <property type="match status" value="1"/>
</dbReference>
<protein>
    <recommendedName>
        <fullName evidence="4">N-acetyltransferase domain-containing protein</fullName>
    </recommendedName>
</protein>
<evidence type="ECO:0000256" key="3">
    <source>
        <dbReference type="ARBA" id="ARBA00038502"/>
    </source>
</evidence>
<organism evidence="5 6">
    <name type="scientific">Kitasatospora arboriphila</name>
    <dbReference type="NCBI Taxonomy" id="258052"/>
    <lineage>
        <taxon>Bacteria</taxon>
        <taxon>Bacillati</taxon>
        <taxon>Actinomycetota</taxon>
        <taxon>Actinomycetes</taxon>
        <taxon>Kitasatosporales</taxon>
        <taxon>Streptomycetaceae</taxon>
        <taxon>Kitasatospora</taxon>
    </lineage>
</organism>
<evidence type="ECO:0000256" key="2">
    <source>
        <dbReference type="ARBA" id="ARBA00023315"/>
    </source>
</evidence>
<dbReference type="Pfam" id="PF13302">
    <property type="entry name" value="Acetyltransf_3"/>
    <property type="match status" value="1"/>
</dbReference>
<comment type="similarity">
    <text evidence="3">Belongs to the acetyltransferase family. RimJ subfamily.</text>
</comment>
<keyword evidence="1" id="KW-0808">Transferase</keyword>
<dbReference type="Gene3D" id="3.40.630.30">
    <property type="match status" value="1"/>
</dbReference>
<dbReference type="InterPro" id="IPR000182">
    <property type="entry name" value="GNAT_dom"/>
</dbReference>
<dbReference type="EMBL" id="BAAALD010000002">
    <property type="protein sequence ID" value="GAA1069837.1"/>
    <property type="molecule type" value="Genomic_DNA"/>
</dbReference>
<keyword evidence="6" id="KW-1185">Reference proteome</keyword>
<dbReference type="InterPro" id="IPR051531">
    <property type="entry name" value="N-acetyltransferase"/>
</dbReference>
<evidence type="ECO:0000313" key="6">
    <source>
        <dbReference type="Proteomes" id="UP001499987"/>
    </source>
</evidence>
<reference evidence="5 6" key="1">
    <citation type="journal article" date="2019" name="Int. J. Syst. Evol. Microbiol.">
        <title>The Global Catalogue of Microorganisms (GCM) 10K type strain sequencing project: providing services to taxonomists for standard genome sequencing and annotation.</title>
        <authorList>
            <consortium name="The Broad Institute Genomics Platform"/>
            <consortium name="The Broad Institute Genome Sequencing Center for Infectious Disease"/>
            <person name="Wu L."/>
            <person name="Ma J."/>
        </authorList>
    </citation>
    <scope>NUCLEOTIDE SEQUENCE [LARGE SCALE GENOMIC DNA]</scope>
    <source>
        <strain evidence="5 6">JCM 13002</strain>
    </source>
</reference>
<proteinExistence type="inferred from homology"/>
<sequence length="227" mass="24925">MVAAPDKSCRIRRRAVTPHAGRYRACMQTRPTLPGAAVLLRPATPADVPALAGIRATPEVRARWRGGPDMVAEVRSDLADERTPVLAVEYRGRVVGAIQWHEEDEPDYRHAGIDVYLDPAVHGRGLGTDAVRTLARYLVTELGHHRLVIDPAADNAPAIACYRKVGFRPVGVMRQYERGADGTWHDGLLMDLLAGELAPADGPSSGRRRTAARAALRRLRLRRRARG</sequence>
<dbReference type="PROSITE" id="PS51186">
    <property type="entry name" value="GNAT"/>
    <property type="match status" value="1"/>
</dbReference>
<evidence type="ECO:0000259" key="4">
    <source>
        <dbReference type="PROSITE" id="PS51186"/>
    </source>
</evidence>
<dbReference type="CDD" id="cd04301">
    <property type="entry name" value="NAT_SF"/>
    <property type="match status" value="1"/>
</dbReference>
<feature type="domain" description="N-acetyltransferase" evidence="4">
    <location>
        <begin position="38"/>
        <end position="195"/>
    </location>
</feature>
<dbReference type="Proteomes" id="UP001499987">
    <property type="component" value="Unassembled WGS sequence"/>
</dbReference>
<dbReference type="SUPFAM" id="SSF55729">
    <property type="entry name" value="Acyl-CoA N-acyltransferases (Nat)"/>
    <property type="match status" value="1"/>
</dbReference>
<dbReference type="InterPro" id="IPR016181">
    <property type="entry name" value="Acyl_CoA_acyltransferase"/>
</dbReference>
<keyword evidence="2" id="KW-0012">Acyltransferase</keyword>